<organism evidence="6 7">
    <name type="scientific">Actibacterium lipolyticum</name>
    <dbReference type="NCBI Taxonomy" id="1524263"/>
    <lineage>
        <taxon>Bacteria</taxon>
        <taxon>Pseudomonadati</taxon>
        <taxon>Pseudomonadota</taxon>
        <taxon>Alphaproteobacteria</taxon>
        <taxon>Rhodobacterales</taxon>
        <taxon>Roseobacteraceae</taxon>
        <taxon>Actibacterium</taxon>
    </lineage>
</organism>
<dbReference type="NCBIfam" id="NF009402">
    <property type="entry name" value="PRK12767.1-1"/>
    <property type="match status" value="1"/>
</dbReference>
<dbReference type="EC" id="6.3.5.5" evidence="6"/>
<dbReference type="PROSITE" id="PS50975">
    <property type="entry name" value="ATP_GRASP"/>
    <property type="match status" value="1"/>
</dbReference>
<feature type="domain" description="ATP-grasp" evidence="5">
    <location>
        <begin position="120"/>
        <end position="292"/>
    </location>
</feature>
<proteinExistence type="predicted"/>
<keyword evidence="7" id="KW-1185">Reference proteome</keyword>
<dbReference type="SUPFAM" id="SSF51735">
    <property type="entry name" value="NAD(P)-binding Rossmann-fold domains"/>
    <property type="match status" value="1"/>
</dbReference>
<keyword evidence="3 4" id="KW-0067">ATP-binding</keyword>
<dbReference type="InterPro" id="IPR052032">
    <property type="entry name" value="ATP-dep_AA_Ligase"/>
</dbReference>
<dbReference type="InterPro" id="IPR013815">
    <property type="entry name" value="ATP_grasp_subdomain_1"/>
</dbReference>
<dbReference type="GO" id="GO:0005524">
    <property type="term" value="F:ATP binding"/>
    <property type="evidence" value="ECO:0007669"/>
    <property type="project" value="UniProtKB-UniRule"/>
</dbReference>
<keyword evidence="1 6" id="KW-0436">Ligase</keyword>
<evidence type="ECO:0000256" key="4">
    <source>
        <dbReference type="PROSITE-ProRule" id="PRU00409"/>
    </source>
</evidence>
<dbReference type="GO" id="GO:0004088">
    <property type="term" value="F:carbamoyl-phosphate synthase (glutamine-hydrolyzing) activity"/>
    <property type="evidence" value="ECO:0007669"/>
    <property type="project" value="UniProtKB-EC"/>
</dbReference>
<gene>
    <name evidence="6" type="primary">carB_2</name>
    <name evidence="6" type="ORF">COL8621_03397</name>
</gene>
<evidence type="ECO:0000256" key="2">
    <source>
        <dbReference type="ARBA" id="ARBA00022741"/>
    </source>
</evidence>
<dbReference type="SUPFAM" id="SSF56059">
    <property type="entry name" value="Glutathione synthetase ATP-binding domain-like"/>
    <property type="match status" value="1"/>
</dbReference>
<accession>A0A238KWX2</accession>
<dbReference type="EMBL" id="FXYE01000002">
    <property type="protein sequence ID" value="SMX47279.1"/>
    <property type="molecule type" value="Genomic_DNA"/>
</dbReference>
<sequence length="345" mass="37172">MIGVLVTGAGGGVGQGVIKSLKLIDDMGLHIIGGDMSPQAAGLYACDRAYIVEGCRSPSYVESLAKIFEAEQVDYYIPGTDIELAYCAENKAMFAERFGVKVVACSPETVRIADDKQKTSDFLKANGLPYPASISLAEALKDDALEFPVIVKPAVGFRSIGVELARNRAALEAYDGDPETTVVQEAVGDAASEYTCTIVGAGGTLSPVLPLRRDLRSGDTYRAFPEKSAVIEEYVTAVASRLGIDGACNFQLRLDREGTPKIFEINSRFSGTTPFCAQLGFNPVEYYLKHDRGLSYSPDIQFDKCVLRYWSELVLNRADLADLSEQGAISPEAGGQFSLYGTPKP</sequence>
<evidence type="ECO:0000256" key="1">
    <source>
        <dbReference type="ARBA" id="ARBA00022598"/>
    </source>
</evidence>
<dbReference type="AlphaFoldDB" id="A0A238KWX2"/>
<dbReference type="InterPro" id="IPR011761">
    <property type="entry name" value="ATP-grasp"/>
</dbReference>
<dbReference type="Pfam" id="PF15632">
    <property type="entry name" value="ATPgrasp_Ter"/>
    <property type="match status" value="1"/>
</dbReference>
<evidence type="ECO:0000313" key="6">
    <source>
        <dbReference type="EMBL" id="SMX47279.1"/>
    </source>
</evidence>
<reference evidence="7" key="1">
    <citation type="submission" date="2017-05" db="EMBL/GenBank/DDBJ databases">
        <authorList>
            <person name="Rodrigo-Torres L."/>
            <person name="Arahal R. D."/>
            <person name="Lucena T."/>
        </authorList>
    </citation>
    <scope>NUCLEOTIDE SEQUENCE [LARGE SCALE GENOMIC DNA]</scope>
    <source>
        <strain evidence="7">CECT 8621</strain>
    </source>
</reference>
<name>A0A238KWX2_9RHOB</name>
<dbReference type="GO" id="GO:0046872">
    <property type="term" value="F:metal ion binding"/>
    <property type="evidence" value="ECO:0007669"/>
    <property type="project" value="InterPro"/>
</dbReference>
<dbReference type="Gene3D" id="3.40.50.20">
    <property type="match status" value="1"/>
</dbReference>
<evidence type="ECO:0000259" key="5">
    <source>
        <dbReference type="PROSITE" id="PS50975"/>
    </source>
</evidence>
<protein>
    <submittedName>
        <fullName evidence="6">Carbamoyl-phosphate synthase arginine-specific large chain</fullName>
        <ecNumber evidence="6">6.3.5.5</ecNumber>
    </submittedName>
</protein>
<dbReference type="RefSeq" id="WP_176438520.1">
    <property type="nucleotide sequence ID" value="NZ_FXYE01000002.1"/>
</dbReference>
<dbReference type="Gene3D" id="3.30.1490.20">
    <property type="entry name" value="ATP-grasp fold, A domain"/>
    <property type="match status" value="1"/>
</dbReference>
<evidence type="ECO:0000256" key="3">
    <source>
        <dbReference type="ARBA" id="ARBA00022840"/>
    </source>
</evidence>
<dbReference type="PANTHER" id="PTHR43585:SF2">
    <property type="entry name" value="ATP-GRASP ENZYME FSQD"/>
    <property type="match status" value="1"/>
</dbReference>
<dbReference type="PANTHER" id="PTHR43585">
    <property type="entry name" value="FUMIPYRROLE BIOSYNTHESIS PROTEIN C"/>
    <property type="match status" value="1"/>
</dbReference>
<dbReference type="Proteomes" id="UP000202922">
    <property type="component" value="Unassembled WGS sequence"/>
</dbReference>
<keyword evidence="2 4" id="KW-0547">Nucleotide-binding</keyword>
<dbReference type="InterPro" id="IPR036291">
    <property type="entry name" value="NAD(P)-bd_dom_sf"/>
</dbReference>
<evidence type="ECO:0000313" key="7">
    <source>
        <dbReference type="Proteomes" id="UP000202922"/>
    </source>
</evidence>
<dbReference type="Gene3D" id="3.30.470.20">
    <property type="entry name" value="ATP-grasp fold, B domain"/>
    <property type="match status" value="1"/>
</dbReference>
<dbReference type="Pfam" id="PF21360">
    <property type="entry name" value="PylC-like_N"/>
    <property type="match status" value="1"/>
</dbReference>
<dbReference type="InterPro" id="IPR048764">
    <property type="entry name" value="PylC_N"/>
</dbReference>